<dbReference type="Gene3D" id="1.10.510.10">
    <property type="entry name" value="Transferase(Phosphotransferase) domain 1"/>
    <property type="match status" value="1"/>
</dbReference>
<gene>
    <name evidence="4" type="ORF">EW146_g4440</name>
</gene>
<evidence type="ECO:0000256" key="1">
    <source>
        <dbReference type="PROSITE-ProRule" id="PRU10141"/>
    </source>
</evidence>
<protein>
    <recommendedName>
        <fullName evidence="3">Protein kinase domain-containing protein</fullName>
    </recommendedName>
</protein>
<dbReference type="InterPro" id="IPR011009">
    <property type="entry name" value="Kinase-like_dom_sf"/>
</dbReference>
<sequence>MPVPSARIPDLTNCYVDNGTLLLTKCLGAGAFGVVYRAVDITSPPDNRKHYAVKCTMRAEPGTRHAVTQRNEITLHEKVSKHPNVITLHRVVEEDDFSFIIMDLCPSGDLFEAAVMRRVYANNDELLKLAFTQIIDAVEACHGKNVFHRDLKPDNILASSDGSQIWLTDFGLSTSKSTSNEFYVGTPSYMSPECLGRVRPRNTYLSRNNDVWALGVILFMMITHHSPWERAHTEDALYQQFLCEDSFLPKYSMSREANDLLLSIFTLDSLYRISLSKLRAEIQSIPTFFAGSQTPVAGGKAPVPLSTGNVETSVRCQSILLDADVFALFSMSISCASPPSSWGSSPTIYTSASSSSAFLSWSDSDSDWESEGPITPETHPVQPANDVPDLPEGKNLGMKSVREAREPAHPLVANRQGSLEDIEL</sequence>
<dbReference type="EMBL" id="SGPL01000172">
    <property type="protein sequence ID" value="THH16155.1"/>
    <property type="molecule type" value="Genomic_DNA"/>
</dbReference>
<evidence type="ECO:0000259" key="3">
    <source>
        <dbReference type="PROSITE" id="PS50011"/>
    </source>
</evidence>
<dbReference type="SMART" id="SM00220">
    <property type="entry name" value="S_TKc"/>
    <property type="match status" value="1"/>
</dbReference>
<evidence type="ECO:0000313" key="4">
    <source>
        <dbReference type="EMBL" id="THH16155.1"/>
    </source>
</evidence>
<evidence type="ECO:0000256" key="2">
    <source>
        <dbReference type="SAM" id="MobiDB-lite"/>
    </source>
</evidence>
<evidence type="ECO:0000313" key="5">
    <source>
        <dbReference type="Proteomes" id="UP000310158"/>
    </source>
</evidence>
<dbReference type="Pfam" id="PF00069">
    <property type="entry name" value="Pkinase"/>
    <property type="match status" value="1"/>
</dbReference>
<dbReference type="PROSITE" id="PS00107">
    <property type="entry name" value="PROTEIN_KINASE_ATP"/>
    <property type="match status" value="1"/>
</dbReference>
<keyword evidence="5" id="KW-1185">Reference proteome</keyword>
<dbReference type="AlphaFoldDB" id="A0A4S4LV33"/>
<keyword evidence="1" id="KW-0547">Nucleotide-binding</keyword>
<organism evidence="4 5">
    <name type="scientific">Bondarzewia mesenterica</name>
    <dbReference type="NCBI Taxonomy" id="1095465"/>
    <lineage>
        <taxon>Eukaryota</taxon>
        <taxon>Fungi</taxon>
        <taxon>Dikarya</taxon>
        <taxon>Basidiomycota</taxon>
        <taxon>Agaricomycotina</taxon>
        <taxon>Agaricomycetes</taxon>
        <taxon>Russulales</taxon>
        <taxon>Bondarzewiaceae</taxon>
        <taxon>Bondarzewia</taxon>
    </lineage>
</organism>
<dbReference type="PANTHER" id="PTHR24347">
    <property type="entry name" value="SERINE/THREONINE-PROTEIN KINASE"/>
    <property type="match status" value="1"/>
</dbReference>
<proteinExistence type="predicted"/>
<name>A0A4S4LV33_9AGAM</name>
<reference evidence="4 5" key="1">
    <citation type="submission" date="2019-02" db="EMBL/GenBank/DDBJ databases">
        <title>Genome sequencing of the rare red list fungi Bondarzewia mesenterica.</title>
        <authorList>
            <person name="Buettner E."/>
            <person name="Kellner H."/>
        </authorList>
    </citation>
    <scope>NUCLEOTIDE SEQUENCE [LARGE SCALE GENOMIC DNA]</scope>
    <source>
        <strain evidence="4 5">DSM 108281</strain>
    </source>
</reference>
<comment type="caution">
    <text evidence="4">The sequence shown here is derived from an EMBL/GenBank/DDBJ whole genome shotgun (WGS) entry which is preliminary data.</text>
</comment>
<dbReference type="GO" id="GO:0004672">
    <property type="term" value="F:protein kinase activity"/>
    <property type="evidence" value="ECO:0007669"/>
    <property type="project" value="InterPro"/>
</dbReference>
<accession>A0A4S4LV33</accession>
<dbReference type="InterPro" id="IPR017441">
    <property type="entry name" value="Protein_kinase_ATP_BS"/>
</dbReference>
<feature type="domain" description="Protein kinase" evidence="3">
    <location>
        <begin position="21"/>
        <end position="289"/>
    </location>
</feature>
<feature type="region of interest" description="Disordered" evidence="2">
    <location>
        <begin position="363"/>
        <end position="424"/>
    </location>
</feature>
<dbReference type="InterPro" id="IPR000719">
    <property type="entry name" value="Prot_kinase_dom"/>
</dbReference>
<dbReference type="PROSITE" id="PS50011">
    <property type="entry name" value="PROTEIN_KINASE_DOM"/>
    <property type="match status" value="1"/>
</dbReference>
<dbReference type="Proteomes" id="UP000310158">
    <property type="component" value="Unassembled WGS sequence"/>
</dbReference>
<dbReference type="GO" id="GO:0005524">
    <property type="term" value="F:ATP binding"/>
    <property type="evidence" value="ECO:0007669"/>
    <property type="project" value="UniProtKB-UniRule"/>
</dbReference>
<dbReference type="OrthoDB" id="541276at2759"/>
<keyword evidence="1" id="KW-0067">ATP-binding</keyword>
<dbReference type="SUPFAM" id="SSF56112">
    <property type="entry name" value="Protein kinase-like (PK-like)"/>
    <property type="match status" value="1"/>
</dbReference>
<feature type="binding site" evidence="1">
    <location>
        <position position="54"/>
    </location>
    <ligand>
        <name>ATP</name>
        <dbReference type="ChEBI" id="CHEBI:30616"/>
    </ligand>
</feature>